<evidence type="ECO:0000256" key="4">
    <source>
        <dbReference type="ARBA" id="ARBA00023136"/>
    </source>
</evidence>
<reference evidence="9" key="1">
    <citation type="journal article" date="2020" name="Stud. Mycol.">
        <title>101 Dothideomycetes genomes: a test case for predicting lifestyles and emergence of pathogens.</title>
        <authorList>
            <person name="Haridas S."/>
            <person name="Albert R."/>
            <person name="Binder M."/>
            <person name="Bloem J."/>
            <person name="Labutti K."/>
            <person name="Salamov A."/>
            <person name="Andreopoulos B."/>
            <person name="Baker S."/>
            <person name="Barry K."/>
            <person name="Bills G."/>
            <person name="Bluhm B."/>
            <person name="Cannon C."/>
            <person name="Castanera R."/>
            <person name="Culley D."/>
            <person name="Daum C."/>
            <person name="Ezra D."/>
            <person name="Gonzalez J."/>
            <person name="Henrissat B."/>
            <person name="Kuo A."/>
            <person name="Liang C."/>
            <person name="Lipzen A."/>
            <person name="Lutzoni F."/>
            <person name="Magnuson J."/>
            <person name="Mondo S."/>
            <person name="Nolan M."/>
            <person name="Ohm R."/>
            <person name="Pangilinan J."/>
            <person name="Park H.-J."/>
            <person name="Ramirez L."/>
            <person name="Alfaro M."/>
            <person name="Sun H."/>
            <person name="Tritt A."/>
            <person name="Yoshinaga Y."/>
            <person name="Zwiers L.-H."/>
            <person name="Turgeon B."/>
            <person name="Goodwin S."/>
            <person name="Spatafora J."/>
            <person name="Crous P."/>
            <person name="Grigoriev I."/>
        </authorList>
    </citation>
    <scope>NUCLEOTIDE SEQUENCE</scope>
    <source>
        <strain evidence="9">SCOH1-5</strain>
    </source>
</reference>
<feature type="domain" description="Rhodopsin" evidence="8">
    <location>
        <begin position="28"/>
        <end position="264"/>
    </location>
</feature>
<evidence type="ECO:0000256" key="6">
    <source>
        <dbReference type="SAM" id="MobiDB-lite"/>
    </source>
</evidence>
<sequence length="423" mass="46501">MVSGHASPAAVAGVAIAVTALACIFVAMRLYARLCLARSAGLDDLCIVFSMVFSIATMATMIIQVETGTGRHAKEIEPHELVRNLKAFWVSIWVYNISLTLSKVSILIQYLRIFPQKWFRVSTWILMALIIAYGVYTVLTGILLCQPVAYFWDRTIEGGKCLNQFAIWFTNAGLNIATDVAITSLPLPVLNALELPKRQRRALIFVFSLGGFTCIISILRLQSLYVIANAEDVSWENPLAAIWSTVEMNTAIIAPCLPTIRQLFPALLKATTSIGGSLSRTNPYDTGRTGGSRKPWSASGTGAAAPVMHTSGKSPFTNMMKSGRSNNTAHPIGSYHAMPEDDGRDNSFMAPKSGLLVGKTKSHIRAQDSEDDIELHQHMPFPQGKIHVMMSIEQATDELKREASRDGDAESTKRLVQERKNER</sequence>
<dbReference type="GO" id="GO:0016020">
    <property type="term" value="C:membrane"/>
    <property type="evidence" value="ECO:0007669"/>
    <property type="project" value="UniProtKB-SubCell"/>
</dbReference>
<dbReference type="OrthoDB" id="444631at2759"/>
<feature type="transmembrane region" description="Helical" evidence="7">
    <location>
        <begin position="6"/>
        <end position="32"/>
    </location>
</feature>
<comment type="similarity">
    <text evidence="5">Belongs to the SAT4 family.</text>
</comment>
<keyword evidence="3 7" id="KW-1133">Transmembrane helix</keyword>
<feature type="transmembrane region" description="Helical" evidence="7">
    <location>
        <begin position="44"/>
        <end position="65"/>
    </location>
</feature>
<evidence type="ECO:0000313" key="9">
    <source>
        <dbReference type="EMBL" id="KAF2209741.1"/>
    </source>
</evidence>
<dbReference type="InterPro" id="IPR052337">
    <property type="entry name" value="SAT4-like"/>
</dbReference>
<comment type="subcellular location">
    <subcellularLocation>
        <location evidence="1">Membrane</location>
        <topology evidence="1">Multi-pass membrane protein</topology>
    </subcellularLocation>
</comment>
<gene>
    <name evidence="9" type="ORF">CERZMDRAFT_113741</name>
</gene>
<evidence type="ECO:0000259" key="8">
    <source>
        <dbReference type="Pfam" id="PF20684"/>
    </source>
</evidence>
<accession>A0A6A6F8N5</accession>
<feature type="transmembrane region" description="Helical" evidence="7">
    <location>
        <begin position="172"/>
        <end position="190"/>
    </location>
</feature>
<keyword evidence="4 7" id="KW-0472">Membrane</keyword>
<evidence type="ECO:0000256" key="7">
    <source>
        <dbReference type="SAM" id="Phobius"/>
    </source>
</evidence>
<feature type="transmembrane region" description="Helical" evidence="7">
    <location>
        <begin position="87"/>
        <end position="111"/>
    </location>
</feature>
<feature type="transmembrane region" description="Helical" evidence="7">
    <location>
        <begin position="202"/>
        <end position="221"/>
    </location>
</feature>
<evidence type="ECO:0000256" key="3">
    <source>
        <dbReference type="ARBA" id="ARBA00022989"/>
    </source>
</evidence>
<feature type="compositionally biased region" description="Basic and acidic residues" evidence="6">
    <location>
        <begin position="397"/>
        <end position="423"/>
    </location>
</feature>
<name>A0A6A6F8N5_9PEZI</name>
<feature type="transmembrane region" description="Helical" evidence="7">
    <location>
        <begin position="123"/>
        <end position="152"/>
    </location>
</feature>
<protein>
    <recommendedName>
        <fullName evidence="8">Rhodopsin domain-containing protein</fullName>
    </recommendedName>
</protein>
<evidence type="ECO:0000256" key="5">
    <source>
        <dbReference type="ARBA" id="ARBA00038359"/>
    </source>
</evidence>
<dbReference type="Pfam" id="PF20684">
    <property type="entry name" value="Fung_rhodopsin"/>
    <property type="match status" value="1"/>
</dbReference>
<feature type="region of interest" description="Disordered" evidence="6">
    <location>
        <begin position="279"/>
        <end position="312"/>
    </location>
</feature>
<proteinExistence type="inferred from homology"/>
<organism evidence="9 10">
    <name type="scientific">Cercospora zeae-maydis SCOH1-5</name>
    <dbReference type="NCBI Taxonomy" id="717836"/>
    <lineage>
        <taxon>Eukaryota</taxon>
        <taxon>Fungi</taxon>
        <taxon>Dikarya</taxon>
        <taxon>Ascomycota</taxon>
        <taxon>Pezizomycotina</taxon>
        <taxon>Dothideomycetes</taxon>
        <taxon>Dothideomycetidae</taxon>
        <taxon>Mycosphaerellales</taxon>
        <taxon>Mycosphaerellaceae</taxon>
        <taxon>Cercospora</taxon>
    </lineage>
</organism>
<keyword evidence="2 7" id="KW-0812">Transmembrane</keyword>
<dbReference type="EMBL" id="ML992685">
    <property type="protein sequence ID" value="KAF2209741.1"/>
    <property type="molecule type" value="Genomic_DNA"/>
</dbReference>
<evidence type="ECO:0000256" key="2">
    <source>
        <dbReference type="ARBA" id="ARBA00022692"/>
    </source>
</evidence>
<dbReference type="AlphaFoldDB" id="A0A6A6F8N5"/>
<evidence type="ECO:0000313" key="10">
    <source>
        <dbReference type="Proteomes" id="UP000799539"/>
    </source>
</evidence>
<evidence type="ECO:0000256" key="1">
    <source>
        <dbReference type="ARBA" id="ARBA00004141"/>
    </source>
</evidence>
<dbReference type="Proteomes" id="UP000799539">
    <property type="component" value="Unassembled WGS sequence"/>
</dbReference>
<keyword evidence="10" id="KW-1185">Reference proteome</keyword>
<feature type="region of interest" description="Disordered" evidence="6">
    <location>
        <begin position="394"/>
        <end position="423"/>
    </location>
</feature>
<dbReference type="PANTHER" id="PTHR33048:SF132">
    <property type="entry name" value="MEMBRANE PROTEIN, PUTATIVE (AFU_ORTHOLOGUE AFUA_6G07820)-RELATED"/>
    <property type="match status" value="1"/>
</dbReference>
<dbReference type="InterPro" id="IPR049326">
    <property type="entry name" value="Rhodopsin_dom_fungi"/>
</dbReference>
<dbReference type="PANTHER" id="PTHR33048">
    <property type="entry name" value="PTH11-LIKE INTEGRAL MEMBRANE PROTEIN (AFU_ORTHOLOGUE AFUA_5G11245)"/>
    <property type="match status" value="1"/>
</dbReference>